<sequence length="228" mass="25081">MAIPISIPKFSNLTFIYLLLFFSLHLIPISSLNITNLLSPYHDLSGFTSFLTSTATALVASDFFSRYPITILAVPNDRLPTSIPSSSVLSDVLLQYLSLSDLRLISPTGKLVKTLFQEIGRAPGNSGSVNITYDPFSDAVAFHSVATNSNATLLPVNKTLGHDPSVSILLLNSLVIPYNPDLTASETRPPQAINITKELIDGHNFKERKQEKRKKKIIKILLQLRDCS</sequence>
<gene>
    <name evidence="2" type="ORF">CASFOL_039247</name>
</gene>
<dbReference type="PANTHER" id="PTHR32382:SF0">
    <property type="entry name" value="FASCICLIN-LIKE ARABINOGALACTAN PROTEIN 4"/>
    <property type="match status" value="1"/>
</dbReference>
<proteinExistence type="predicted"/>
<keyword evidence="3" id="KW-1185">Reference proteome</keyword>
<keyword evidence="1" id="KW-1133">Transmembrane helix</keyword>
<feature type="transmembrane region" description="Helical" evidence="1">
    <location>
        <begin position="12"/>
        <end position="32"/>
    </location>
</feature>
<dbReference type="InterPro" id="IPR033254">
    <property type="entry name" value="Plant_FLA"/>
</dbReference>
<comment type="caution">
    <text evidence="2">The sequence shown here is derived from an EMBL/GenBank/DDBJ whole genome shotgun (WGS) entry which is preliminary data.</text>
</comment>
<evidence type="ECO:0000313" key="3">
    <source>
        <dbReference type="Proteomes" id="UP001632038"/>
    </source>
</evidence>
<organism evidence="2 3">
    <name type="scientific">Castilleja foliolosa</name>
    <dbReference type="NCBI Taxonomy" id="1961234"/>
    <lineage>
        <taxon>Eukaryota</taxon>
        <taxon>Viridiplantae</taxon>
        <taxon>Streptophyta</taxon>
        <taxon>Embryophyta</taxon>
        <taxon>Tracheophyta</taxon>
        <taxon>Spermatophyta</taxon>
        <taxon>Magnoliopsida</taxon>
        <taxon>eudicotyledons</taxon>
        <taxon>Gunneridae</taxon>
        <taxon>Pentapetalae</taxon>
        <taxon>asterids</taxon>
        <taxon>lamiids</taxon>
        <taxon>Lamiales</taxon>
        <taxon>Orobanchaceae</taxon>
        <taxon>Pedicularideae</taxon>
        <taxon>Castillejinae</taxon>
        <taxon>Castilleja</taxon>
    </lineage>
</organism>
<reference evidence="3" key="1">
    <citation type="journal article" date="2024" name="IScience">
        <title>Strigolactones Initiate the Formation of Haustorium-like Structures in Castilleja.</title>
        <authorList>
            <person name="Buerger M."/>
            <person name="Peterson D."/>
            <person name="Chory J."/>
        </authorList>
    </citation>
    <scope>NUCLEOTIDE SEQUENCE [LARGE SCALE GENOMIC DNA]</scope>
</reference>
<accession>A0ABD3BHG2</accession>
<dbReference type="Proteomes" id="UP001632038">
    <property type="component" value="Unassembled WGS sequence"/>
</dbReference>
<name>A0ABD3BHG2_9LAMI</name>
<dbReference type="PANTHER" id="PTHR32382">
    <property type="entry name" value="FASCICLIN-LIKE ARABINOGALACTAN PROTEIN"/>
    <property type="match status" value="1"/>
</dbReference>
<evidence type="ECO:0000313" key="2">
    <source>
        <dbReference type="EMBL" id="KAL3616853.1"/>
    </source>
</evidence>
<dbReference type="AlphaFoldDB" id="A0ABD3BHG2"/>
<dbReference type="EMBL" id="JAVIJP010000087">
    <property type="protein sequence ID" value="KAL3616853.1"/>
    <property type="molecule type" value="Genomic_DNA"/>
</dbReference>
<keyword evidence="1" id="KW-0472">Membrane</keyword>
<keyword evidence="1" id="KW-0812">Transmembrane</keyword>
<evidence type="ECO:0008006" key="4">
    <source>
        <dbReference type="Google" id="ProtNLM"/>
    </source>
</evidence>
<protein>
    <recommendedName>
        <fullName evidence="4">FAS1 domain-containing protein</fullName>
    </recommendedName>
</protein>
<evidence type="ECO:0000256" key="1">
    <source>
        <dbReference type="SAM" id="Phobius"/>
    </source>
</evidence>